<dbReference type="Proteomes" id="UP000789396">
    <property type="component" value="Unassembled WGS sequence"/>
</dbReference>
<gene>
    <name evidence="2" type="ORF">RFULGI_LOCUS10663</name>
</gene>
<feature type="compositionally biased region" description="Low complexity" evidence="1">
    <location>
        <begin position="17"/>
        <end position="28"/>
    </location>
</feature>
<dbReference type="OrthoDB" id="2427212at2759"/>
<feature type="region of interest" description="Disordered" evidence="1">
    <location>
        <begin position="1"/>
        <end position="28"/>
    </location>
</feature>
<organism evidence="2 3">
    <name type="scientific">Racocetra fulgida</name>
    <dbReference type="NCBI Taxonomy" id="60492"/>
    <lineage>
        <taxon>Eukaryota</taxon>
        <taxon>Fungi</taxon>
        <taxon>Fungi incertae sedis</taxon>
        <taxon>Mucoromycota</taxon>
        <taxon>Glomeromycotina</taxon>
        <taxon>Glomeromycetes</taxon>
        <taxon>Diversisporales</taxon>
        <taxon>Gigasporaceae</taxon>
        <taxon>Racocetra</taxon>
    </lineage>
</organism>
<keyword evidence="3" id="KW-1185">Reference proteome</keyword>
<evidence type="ECO:0000256" key="1">
    <source>
        <dbReference type="SAM" id="MobiDB-lite"/>
    </source>
</evidence>
<sequence>MKIDSVEQTNTNIEPVNSDNSDSINNSGSNVKIVEFSENSEVLENIEIVESSDESENEDISIEEGFDNYLQEWVEMLEEEKQRFEDEDIERGDDNDEISLNNTVHPVIDPNAK</sequence>
<evidence type="ECO:0000313" key="2">
    <source>
        <dbReference type="EMBL" id="CAG8707241.1"/>
    </source>
</evidence>
<dbReference type="EMBL" id="CAJVPZ010021570">
    <property type="protein sequence ID" value="CAG8707241.1"/>
    <property type="molecule type" value="Genomic_DNA"/>
</dbReference>
<accession>A0A9N9HV10</accession>
<feature type="region of interest" description="Disordered" evidence="1">
    <location>
        <begin position="84"/>
        <end position="113"/>
    </location>
</feature>
<feature type="compositionally biased region" description="Acidic residues" evidence="1">
    <location>
        <begin position="85"/>
        <end position="97"/>
    </location>
</feature>
<protein>
    <submittedName>
        <fullName evidence="2">773_t:CDS:1</fullName>
    </submittedName>
</protein>
<comment type="caution">
    <text evidence="2">The sequence shown here is derived from an EMBL/GenBank/DDBJ whole genome shotgun (WGS) entry which is preliminary data.</text>
</comment>
<dbReference type="AlphaFoldDB" id="A0A9N9HV10"/>
<name>A0A9N9HV10_9GLOM</name>
<reference evidence="2" key="1">
    <citation type="submission" date="2021-06" db="EMBL/GenBank/DDBJ databases">
        <authorList>
            <person name="Kallberg Y."/>
            <person name="Tangrot J."/>
            <person name="Rosling A."/>
        </authorList>
    </citation>
    <scope>NUCLEOTIDE SEQUENCE</scope>
    <source>
        <strain evidence="2">IN212</strain>
    </source>
</reference>
<proteinExistence type="predicted"/>
<feature type="compositionally biased region" description="Polar residues" evidence="1">
    <location>
        <begin position="1"/>
        <end position="15"/>
    </location>
</feature>
<evidence type="ECO:0000313" key="3">
    <source>
        <dbReference type="Proteomes" id="UP000789396"/>
    </source>
</evidence>